<dbReference type="InterPro" id="IPR017896">
    <property type="entry name" value="4Fe4S_Fe-S-bd"/>
</dbReference>
<dbReference type="GO" id="GO:0046872">
    <property type="term" value="F:metal ion binding"/>
    <property type="evidence" value="ECO:0007669"/>
    <property type="project" value="UniProtKB-KW"/>
</dbReference>
<dbReference type="Pfam" id="PF00037">
    <property type="entry name" value="Fer4"/>
    <property type="match status" value="2"/>
</dbReference>
<feature type="domain" description="4Fe-4S ferredoxin-type" evidence="7">
    <location>
        <begin position="86"/>
        <end position="115"/>
    </location>
</feature>
<evidence type="ECO:0000256" key="3">
    <source>
        <dbReference type="ARBA" id="ARBA00022691"/>
    </source>
</evidence>
<evidence type="ECO:0000256" key="6">
    <source>
        <dbReference type="ARBA" id="ARBA00023014"/>
    </source>
</evidence>
<dbReference type="Gene3D" id="3.30.70.20">
    <property type="match status" value="1"/>
</dbReference>
<dbReference type="RefSeq" id="WP_155316195.1">
    <property type="nucleotide sequence ID" value="NZ_AP021874.1"/>
</dbReference>
<dbReference type="KEGG" id="dalk:DSCA_19220"/>
<dbReference type="Pfam" id="PF04055">
    <property type="entry name" value="Radical_SAM"/>
    <property type="match status" value="1"/>
</dbReference>
<comment type="cofactor">
    <cofactor evidence="1">
        <name>[4Fe-4S] cluster</name>
        <dbReference type="ChEBI" id="CHEBI:49883"/>
    </cofactor>
</comment>
<dbReference type="SFLD" id="SFLDS00029">
    <property type="entry name" value="Radical_SAM"/>
    <property type="match status" value="1"/>
</dbReference>
<dbReference type="PANTHER" id="PTHR30352">
    <property type="entry name" value="PYRUVATE FORMATE-LYASE-ACTIVATING ENZYME"/>
    <property type="match status" value="1"/>
</dbReference>
<dbReference type="OrthoDB" id="9782387at2"/>
<dbReference type="PIRSF" id="PIRSF000371">
    <property type="entry name" value="PFL_act_enz"/>
    <property type="match status" value="1"/>
</dbReference>
<name>A0A5K7YEP3_9BACT</name>
<dbReference type="PROSITE" id="PS51918">
    <property type="entry name" value="RADICAL_SAM"/>
    <property type="match status" value="1"/>
</dbReference>
<dbReference type="SUPFAM" id="SSF102114">
    <property type="entry name" value="Radical SAM enzymes"/>
    <property type="match status" value="1"/>
</dbReference>
<reference evidence="9 10" key="1">
    <citation type="submission" date="2019-11" db="EMBL/GenBank/DDBJ databases">
        <title>Comparative genomics of hydrocarbon-degrading Desulfosarcina strains.</title>
        <authorList>
            <person name="Watanabe M."/>
            <person name="Kojima H."/>
            <person name="Fukui M."/>
        </authorList>
    </citation>
    <scope>NUCLEOTIDE SEQUENCE [LARGE SCALE GENOMIC DNA]</scope>
    <source>
        <strain evidence="9 10">PL12</strain>
    </source>
</reference>
<keyword evidence="10" id="KW-1185">Reference proteome</keyword>
<dbReference type="SFLD" id="SFLDG01066">
    <property type="entry name" value="organic_radical-activating_enz"/>
    <property type="match status" value="1"/>
</dbReference>
<evidence type="ECO:0000313" key="9">
    <source>
        <dbReference type="EMBL" id="BBO67992.1"/>
    </source>
</evidence>
<keyword evidence="6" id="KW-0411">Iron-sulfur</keyword>
<dbReference type="SFLD" id="SFLDG01118">
    <property type="entry name" value="activating_enzymes__group_2"/>
    <property type="match status" value="1"/>
</dbReference>
<evidence type="ECO:0000256" key="2">
    <source>
        <dbReference type="ARBA" id="ARBA00022485"/>
    </source>
</evidence>
<protein>
    <submittedName>
        <fullName evidence="9">Glycyl-radical enzyme activating protein</fullName>
    </submittedName>
</protein>
<evidence type="ECO:0000256" key="5">
    <source>
        <dbReference type="ARBA" id="ARBA00023004"/>
    </source>
</evidence>
<dbReference type="InterPro" id="IPR034457">
    <property type="entry name" value="Organic_radical-activating"/>
</dbReference>
<dbReference type="PROSITE" id="PS51379">
    <property type="entry name" value="4FE4S_FER_2"/>
    <property type="match status" value="2"/>
</dbReference>
<sequence>MKKNILITKVQRFSMNDGPGFRTNVYIKGCGLKCIWCHNPETQSASEEIYWKKMQCEQCGLCLDACPQNAINPPIPPEEARKEGSSYHKIKKERCDACMKCVDVCPYGALERVGLPMTVEEILEEVESDRVFYDNSGGGMTISGGEPLTQCDFVEMLMNEARKKEISICLDTSGNGPWGDLKRLADKADIVLYDLKHLDSDEHMKLTGVPNERILANLINLSRNGSKIWLRVLVIPDYTDSYAYHAKVIDYLNRLDRPVDRIDLIPYHNWCEDKYAWLGRTWPMYEYEALANWDVEPIMEIYAEAGLNTTIGGSGFEN</sequence>
<dbReference type="NCBIfam" id="TIGR02494">
    <property type="entry name" value="PFLE_PFLC"/>
    <property type="match status" value="1"/>
</dbReference>
<feature type="domain" description="4Fe-4S ferredoxin-type" evidence="7">
    <location>
        <begin position="47"/>
        <end position="76"/>
    </location>
</feature>
<organism evidence="9 10">
    <name type="scientific">Desulfosarcina alkanivorans</name>
    <dbReference type="NCBI Taxonomy" id="571177"/>
    <lineage>
        <taxon>Bacteria</taxon>
        <taxon>Pseudomonadati</taxon>
        <taxon>Thermodesulfobacteriota</taxon>
        <taxon>Desulfobacteria</taxon>
        <taxon>Desulfobacterales</taxon>
        <taxon>Desulfosarcinaceae</taxon>
        <taxon>Desulfosarcina</taxon>
    </lineage>
</organism>
<dbReference type="SUPFAM" id="SSF54862">
    <property type="entry name" value="4Fe-4S ferredoxins"/>
    <property type="match status" value="1"/>
</dbReference>
<dbReference type="PROSITE" id="PS00198">
    <property type="entry name" value="4FE4S_FER_1"/>
    <property type="match status" value="2"/>
</dbReference>
<dbReference type="GO" id="GO:0051539">
    <property type="term" value="F:4 iron, 4 sulfur cluster binding"/>
    <property type="evidence" value="ECO:0007669"/>
    <property type="project" value="UniProtKB-KW"/>
</dbReference>
<keyword evidence="4" id="KW-0479">Metal-binding</keyword>
<dbReference type="InterPro" id="IPR012839">
    <property type="entry name" value="Organic_radical_activase"/>
</dbReference>
<dbReference type="PANTHER" id="PTHR30352:SF4">
    <property type="entry name" value="PYRUVATE FORMATE-LYASE 2-ACTIVATING ENZYME"/>
    <property type="match status" value="1"/>
</dbReference>
<dbReference type="InterPro" id="IPR017900">
    <property type="entry name" value="4Fe4S_Fe_S_CS"/>
</dbReference>
<dbReference type="EMBL" id="AP021874">
    <property type="protein sequence ID" value="BBO67992.1"/>
    <property type="molecule type" value="Genomic_DNA"/>
</dbReference>
<proteinExistence type="predicted"/>
<evidence type="ECO:0000256" key="4">
    <source>
        <dbReference type="ARBA" id="ARBA00022723"/>
    </source>
</evidence>
<evidence type="ECO:0000256" key="1">
    <source>
        <dbReference type="ARBA" id="ARBA00001966"/>
    </source>
</evidence>
<feature type="domain" description="Radical SAM core" evidence="8">
    <location>
        <begin position="16"/>
        <end position="308"/>
    </location>
</feature>
<dbReference type="Gene3D" id="3.80.30.10">
    <property type="entry name" value="pyruvate-formate lyase- activating enzyme"/>
    <property type="match status" value="1"/>
</dbReference>
<dbReference type="Proteomes" id="UP000427906">
    <property type="component" value="Chromosome"/>
</dbReference>
<accession>A0A5K7YEP3</accession>
<evidence type="ECO:0000259" key="7">
    <source>
        <dbReference type="PROSITE" id="PS51379"/>
    </source>
</evidence>
<keyword evidence="5" id="KW-0408">Iron</keyword>
<dbReference type="InterPro" id="IPR007197">
    <property type="entry name" value="rSAM"/>
</dbReference>
<gene>
    <name evidence="9" type="ORF">DSCA_19220</name>
</gene>
<dbReference type="CDD" id="cd01335">
    <property type="entry name" value="Radical_SAM"/>
    <property type="match status" value="1"/>
</dbReference>
<dbReference type="InterPro" id="IPR058240">
    <property type="entry name" value="rSAM_sf"/>
</dbReference>
<evidence type="ECO:0000259" key="8">
    <source>
        <dbReference type="PROSITE" id="PS51918"/>
    </source>
</evidence>
<dbReference type="InterPro" id="IPR040074">
    <property type="entry name" value="BssD/PflA/YjjW"/>
</dbReference>
<keyword evidence="3" id="KW-0949">S-adenosyl-L-methionine</keyword>
<dbReference type="AlphaFoldDB" id="A0A5K7YEP3"/>
<evidence type="ECO:0000313" key="10">
    <source>
        <dbReference type="Proteomes" id="UP000427906"/>
    </source>
</evidence>
<dbReference type="GO" id="GO:0016491">
    <property type="term" value="F:oxidoreductase activity"/>
    <property type="evidence" value="ECO:0007669"/>
    <property type="project" value="InterPro"/>
</dbReference>
<keyword evidence="2" id="KW-0004">4Fe-4S</keyword>